<evidence type="ECO:0000313" key="3">
    <source>
        <dbReference type="Proteomes" id="UP001589795"/>
    </source>
</evidence>
<reference evidence="2 3" key="1">
    <citation type="submission" date="2024-09" db="EMBL/GenBank/DDBJ databases">
        <authorList>
            <person name="Sun Q."/>
            <person name="Mori K."/>
        </authorList>
    </citation>
    <scope>NUCLEOTIDE SEQUENCE [LARGE SCALE GENOMIC DNA]</scope>
    <source>
        <strain evidence="2 3">CCM 7904</strain>
    </source>
</reference>
<evidence type="ECO:0000313" key="2">
    <source>
        <dbReference type="EMBL" id="MFC0201588.1"/>
    </source>
</evidence>
<dbReference type="InterPro" id="IPR001584">
    <property type="entry name" value="Integrase_cat-core"/>
</dbReference>
<dbReference type="PANTHER" id="PTHR46889">
    <property type="entry name" value="TRANSPOSASE INSF FOR INSERTION SEQUENCE IS3B-RELATED"/>
    <property type="match status" value="1"/>
</dbReference>
<proteinExistence type="predicted"/>
<dbReference type="InterPro" id="IPR050900">
    <property type="entry name" value="Transposase_IS3/IS150/IS904"/>
</dbReference>
<dbReference type="InterPro" id="IPR036397">
    <property type="entry name" value="RNaseH_sf"/>
</dbReference>
<dbReference type="SUPFAM" id="SSF53098">
    <property type="entry name" value="Ribonuclease H-like"/>
    <property type="match status" value="1"/>
</dbReference>
<accession>A0ABV6CLG3</accession>
<sequence>ACFLSKKHGPDHSYTENLTLSDQTFNIAPNLLDRDVTADGLNRKWAGDISYIRNREGWLYLAVILDLHSRRVIGWAVSNRMKRDLAIRTLKRAIALRSPPRGCIFHSDRGSQYCSHDYQRVLRDQGMKASMSGKGNCYDNFAVETFFKTIKVGLIWRRTWGTRRQAETAIFQYINGFYNPRRRRSALGSKSPLAFERQMA</sequence>
<dbReference type="Pfam" id="PF13333">
    <property type="entry name" value="rve_2"/>
    <property type="match status" value="1"/>
</dbReference>
<dbReference type="InterPro" id="IPR012337">
    <property type="entry name" value="RNaseH-like_sf"/>
</dbReference>
<dbReference type="InterPro" id="IPR048020">
    <property type="entry name" value="Transpos_IS3"/>
</dbReference>
<organism evidence="2 3">
    <name type="scientific">Paracoccus rhizosphaerae</name>
    <dbReference type="NCBI Taxonomy" id="1133347"/>
    <lineage>
        <taxon>Bacteria</taxon>
        <taxon>Pseudomonadati</taxon>
        <taxon>Pseudomonadota</taxon>
        <taxon>Alphaproteobacteria</taxon>
        <taxon>Rhodobacterales</taxon>
        <taxon>Paracoccaceae</taxon>
        <taxon>Paracoccus</taxon>
    </lineage>
</organism>
<protein>
    <submittedName>
        <fullName evidence="2">IS3 family transposase</fullName>
    </submittedName>
</protein>
<feature type="non-terminal residue" evidence="2">
    <location>
        <position position="1"/>
    </location>
</feature>
<dbReference type="EMBL" id="JBHLWQ010000138">
    <property type="protein sequence ID" value="MFC0201588.1"/>
    <property type="molecule type" value="Genomic_DNA"/>
</dbReference>
<comment type="caution">
    <text evidence="2">The sequence shown here is derived from an EMBL/GenBank/DDBJ whole genome shotgun (WGS) entry which is preliminary data.</text>
</comment>
<gene>
    <name evidence="2" type="ORF">ACFFIZ_15040</name>
</gene>
<dbReference type="RefSeq" id="WP_378926975.1">
    <property type="nucleotide sequence ID" value="NZ_JBHLWQ010000138.1"/>
</dbReference>
<dbReference type="PROSITE" id="PS50994">
    <property type="entry name" value="INTEGRASE"/>
    <property type="match status" value="1"/>
</dbReference>
<name>A0ABV6CLG3_9RHOB</name>
<dbReference type="Pfam" id="PF00665">
    <property type="entry name" value="rve"/>
    <property type="match status" value="1"/>
</dbReference>
<keyword evidence="3" id="KW-1185">Reference proteome</keyword>
<feature type="domain" description="Integrase catalytic" evidence="1">
    <location>
        <begin position="25"/>
        <end position="200"/>
    </location>
</feature>
<dbReference type="Proteomes" id="UP001589795">
    <property type="component" value="Unassembled WGS sequence"/>
</dbReference>
<dbReference type="NCBIfam" id="NF033516">
    <property type="entry name" value="transpos_IS3"/>
    <property type="match status" value="1"/>
</dbReference>
<dbReference type="PANTHER" id="PTHR46889:SF4">
    <property type="entry name" value="TRANSPOSASE INSO FOR INSERTION SEQUENCE ELEMENT IS911B-RELATED"/>
    <property type="match status" value="1"/>
</dbReference>
<evidence type="ECO:0000259" key="1">
    <source>
        <dbReference type="PROSITE" id="PS50994"/>
    </source>
</evidence>
<dbReference type="Gene3D" id="3.30.420.10">
    <property type="entry name" value="Ribonuclease H-like superfamily/Ribonuclease H"/>
    <property type="match status" value="1"/>
</dbReference>